<evidence type="ECO:0000313" key="2">
    <source>
        <dbReference type="EMBL" id="CCH67021.1"/>
    </source>
</evidence>
<sequence length="300" mass="34525">MLLQQNTIWQTLLSQVMSLFIDQEALENYAKSVDWEQESYCFHRNDVIIPEYYSSQNLYGINQEHLHYSSAISYDTIAQYILLPNETLIRQALIDTVRIRKPRRILDLGCGTGSNTLMLKQTFPNAEVIGLDLSPYMLVRASHKSNSSGLDINWQYGNAENTIFTDSYFDLITISFLFHEIPLLTSQAIINETFRLLVNGGEIVILDGNQRNLHQLEWLTDMFEEPYIKQYGSGCMETWMGTTGFAKVKTHSIWWVYQLTSGIKPMIAKDDKLLTYKHHYISTYTDSTTNDTLQGFPSPA</sequence>
<reference evidence="3" key="2">
    <citation type="submission" date="2016-01" db="EMBL/GenBank/DDBJ databases">
        <title>Diatom-associated endosymboitic cyanobacterium lacks core nitrogen metabolism enzymes.</title>
        <authorList>
            <person name="Hilton J.A."/>
            <person name="Foster R.A."/>
            <person name="Tripp H.J."/>
            <person name="Carter B.J."/>
            <person name="Zehr J.P."/>
            <person name="Villareal T.A."/>
        </authorList>
    </citation>
    <scope>NUCLEOTIDE SEQUENCE [LARGE SCALE GENOMIC DNA]</scope>
    <source>
        <strain evidence="3">HH01</strain>
    </source>
</reference>
<comment type="caution">
    <text evidence="2">The sequence shown here is derived from an EMBL/GenBank/DDBJ whole genome shotgun (WGS) entry which is preliminary data.</text>
</comment>
<dbReference type="EMBL" id="CAIY01000031">
    <property type="protein sequence ID" value="CCH67021.1"/>
    <property type="molecule type" value="Genomic_DNA"/>
</dbReference>
<protein>
    <submittedName>
        <fullName evidence="2">SAM-dependent methyltransferases</fullName>
    </submittedName>
</protein>
<dbReference type="InterPro" id="IPR029063">
    <property type="entry name" value="SAM-dependent_MTases_sf"/>
</dbReference>
<gene>
    <name evidence="2" type="ORF">RINTHH_8660</name>
</gene>
<dbReference type="STRING" id="1165094.RINTHH_8660"/>
<feature type="domain" description="Methyltransferase" evidence="1">
    <location>
        <begin position="105"/>
        <end position="201"/>
    </location>
</feature>
<reference evidence="2 3" key="1">
    <citation type="submission" date="2012-05" db="EMBL/GenBank/DDBJ databases">
        <authorList>
            <person name="Hilton J."/>
        </authorList>
    </citation>
    <scope>NUCLEOTIDE SEQUENCE [LARGE SCALE GENOMIC DNA]</scope>
    <source>
        <strain evidence="2 3">HH01</strain>
    </source>
</reference>
<dbReference type="GO" id="GO:0008168">
    <property type="term" value="F:methyltransferase activity"/>
    <property type="evidence" value="ECO:0007669"/>
    <property type="project" value="UniProtKB-KW"/>
</dbReference>
<dbReference type="Proteomes" id="UP000053051">
    <property type="component" value="Unassembled WGS sequence"/>
</dbReference>
<accession>M1X518</accession>
<dbReference type="OrthoDB" id="505670at2"/>
<dbReference type="Gene3D" id="3.40.50.150">
    <property type="entry name" value="Vaccinia Virus protein VP39"/>
    <property type="match status" value="1"/>
</dbReference>
<dbReference type="PANTHER" id="PTHR43591">
    <property type="entry name" value="METHYLTRANSFERASE"/>
    <property type="match status" value="1"/>
</dbReference>
<evidence type="ECO:0000313" key="3">
    <source>
        <dbReference type="Proteomes" id="UP000053051"/>
    </source>
</evidence>
<dbReference type="InterPro" id="IPR041698">
    <property type="entry name" value="Methyltransf_25"/>
</dbReference>
<dbReference type="AlphaFoldDB" id="M1X518"/>
<name>M1X518_9NOST</name>
<dbReference type="GO" id="GO:0032259">
    <property type="term" value="P:methylation"/>
    <property type="evidence" value="ECO:0007669"/>
    <property type="project" value="UniProtKB-KW"/>
</dbReference>
<keyword evidence="2" id="KW-0808">Transferase</keyword>
<keyword evidence="3" id="KW-1185">Reference proteome</keyword>
<keyword evidence="2" id="KW-0489">Methyltransferase</keyword>
<dbReference type="RefSeq" id="WP_008233118.1">
    <property type="nucleotide sequence ID" value="NZ_CAIY01000031.1"/>
</dbReference>
<dbReference type="CDD" id="cd02440">
    <property type="entry name" value="AdoMet_MTases"/>
    <property type="match status" value="1"/>
</dbReference>
<evidence type="ECO:0000259" key="1">
    <source>
        <dbReference type="Pfam" id="PF13649"/>
    </source>
</evidence>
<proteinExistence type="predicted"/>
<dbReference type="SUPFAM" id="SSF53335">
    <property type="entry name" value="S-adenosyl-L-methionine-dependent methyltransferases"/>
    <property type="match status" value="1"/>
</dbReference>
<dbReference type="Pfam" id="PF13649">
    <property type="entry name" value="Methyltransf_25"/>
    <property type="match status" value="1"/>
</dbReference>
<organism evidence="2 3">
    <name type="scientific">Richelia intracellularis HH01</name>
    <dbReference type="NCBI Taxonomy" id="1165094"/>
    <lineage>
        <taxon>Bacteria</taxon>
        <taxon>Bacillati</taxon>
        <taxon>Cyanobacteriota</taxon>
        <taxon>Cyanophyceae</taxon>
        <taxon>Nostocales</taxon>
        <taxon>Nostocaceae</taxon>
        <taxon>Richelia</taxon>
    </lineage>
</organism>